<organism evidence="1 2">
    <name type="scientific">Bimuria novae-zelandiae CBS 107.79</name>
    <dbReference type="NCBI Taxonomy" id="1447943"/>
    <lineage>
        <taxon>Eukaryota</taxon>
        <taxon>Fungi</taxon>
        <taxon>Dikarya</taxon>
        <taxon>Ascomycota</taxon>
        <taxon>Pezizomycotina</taxon>
        <taxon>Dothideomycetes</taxon>
        <taxon>Pleosporomycetidae</taxon>
        <taxon>Pleosporales</taxon>
        <taxon>Massarineae</taxon>
        <taxon>Didymosphaeriaceae</taxon>
        <taxon>Bimuria</taxon>
    </lineage>
</organism>
<name>A0A6A5VFK2_9PLEO</name>
<dbReference type="AlphaFoldDB" id="A0A6A5VFK2"/>
<evidence type="ECO:0000313" key="1">
    <source>
        <dbReference type="EMBL" id="KAF1975169.1"/>
    </source>
</evidence>
<evidence type="ECO:0000313" key="2">
    <source>
        <dbReference type="Proteomes" id="UP000800036"/>
    </source>
</evidence>
<dbReference type="Proteomes" id="UP000800036">
    <property type="component" value="Unassembled WGS sequence"/>
</dbReference>
<protein>
    <submittedName>
        <fullName evidence="1">Uncharacterized protein</fullName>
    </submittedName>
</protein>
<gene>
    <name evidence="1" type="ORF">BU23DRAFT_597769</name>
</gene>
<accession>A0A6A5VFK2</accession>
<proteinExistence type="predicted"/>
<keyword evidence="2" id="KW-1185">Reference proteome</keyword>
<reference evidence="1" key="1">
    <citation type="journal article" date="2020" name="Stud. Mycol.">
        <title>101 Dothideomycetes genomes: a test case for predicting lifestyles and emergence of pathogens.</title>
        <authorList>
            <person name="Haridas S."/>
            <person name="Albert R."/>
            <person name="Binder M."/>
            <person name="Bloem J."/>
            <person name="Labutti K."/>
            <person name="Salamov A."/>
            <person name="Andreopoulos B."/>
            <person name="Baker S."/>
            <person name="Barry K."/>
            <person name="Bills G."/>
            <person name="Bluhm B."/>
            <person name="Cannon C."/>
            <person name="Castanera R."/>
            <person name="Culley D."/>
            <person name="Daum C."/>
            <person name="Ezra D."/>
            <person name="Gonzalez J."/>
            <person name="Henrissat B."/>
            <person name="Kuo A."/>
            <person name="Liang C."/>
            <person name="Lipzen A."/>
            <person name="Lutzoni F."/>
            <person name="Magnuson J."/>
            <person name="Mondo S."/>
            <person name="Nolan M."/>
            <person name="Ohm R."/>
            <person name="Pangilinan J."/>
            <person name="Park H.-J."/>
            <person name="Ramirez L."/>
            <person name="Alfaro M."/>
            <person name="Sun H."/>
            <person name="Tritt A."/>
            <person name="Yoshinaga Y."/>
            <person name="Zwiers L.-H."/>
            <person name="Turgeon B."/>
            <person name="Goodwin S."/>
            <person name="Spatafora J."/>
            <person name="Crous P."/>
            <person name="Grigoriev I."/>
        </authorList>
    </citation>
    <scope>NUCLEOTIDE SEQUENCE</scope>
    <source>
        <strain evidence="1">CBS 107.79</strain>
    </source>
</reference>
<sequence>MALCEILEVVCFLLPYYVTRPIEQFPFGALGTLVYIGCCVKRIVLEVKEEKRGQIPNTKYQIPRDLERHYSLTSIFLETQGPGPNLVCEDGGHGFEEQDVVRKVLAHPWIVNAVQEK</sequence>
<dbReference type="EMBL" id="ML976671">
    <property type="protein sequence ID" value="KAF1975169.1"/>
    <property type="molecule type" value="Genomic_DNA"/>
</dbReference>